<feature type="non-terminal residue" evidence="5">
    <location>
        <position position="105"/>
    </location>
</feature>
<dbReference type="EMBL" id="UINC01231387">
    <property type="protein sequence ID" value="SVE63897.1"/>
    <property type="molecule type" value="Genomic_DNA"/>
</dbReference>
<evidence type="ECO:0000259" key="4">
    <source>
        <dbReference type="Pfam" id="PF07729"/>
    </source>
</evidence>
<dbReference type="SUPFAM" id="SSF46785">
    <property type="entry name" value="Winged helix' DNA-binding domain"/>
    <property type="match status" value="1"/>
</dbReference>
<dbReference type="InterPro" id="IPR036390">
    <property type="entry name" value="WH_DNA-bd_sf"/>
</dbReference>
<gene>
    <name evidence="5" type="ORF">METZ01_LOCUS516751</name>
</gene>
<dbReference type="Gene3D" id="1.20.120.530">
    <property type="entry name" value="GntR ligand-binding domain-like"/>
    <property type="match status" value="1"/>
</dbReference>
<evidence type="ECO:0000256" key="3">
    <source>
        <dbReference type="ARBA" id="ARBA00023163"/>
    </source>
</evidence>
<dbReference type="PANTHER" id="PTHR43537">
    <property type="entry name" value="TRANSCRIPTIONAL REGULATOR, GNTR FAMILY"/>
    <property type="match status" value="1"/>
</dbReference>
<organism evidence="5">
    <name type="scientific">marine metagenome</name>
    <dbReference type="NCBI Taxonomy" id="408172"/>
    <lineage>
        <taxon>unclassified sequences</taxon>
        <taxon>metagenomes</taxon>
        <taxon>ecological metagenomes</taxon>
    </lineage>
</organism>
<dbReference type="SUPFAM" id="SSF48008">
    <property type="entry name" value="GntR ligand-binding domain-like"/>
    <property type="match status" value="1"/>
</dbReference>
<dbReference type="Gene3D" id="1.10.10.10">
    <property type="entry name" value="Winged helix-like DNA-binding domain superfamily/Winged helix DNA-binding domain"/>
    <property type="match status" value="1"/>
</dbReference>
<feature type="domain" description="GntR C-terminal" evidence="4">
    <location>
        <begin position="50"/>
        <end position="105"/>
    </location>
</feature>
<reference evidence="5" key="1">
    <citation type="submission" date="2018-05" db="EMBL/GenBank/DDBJ databases">
        <authorList>
            <person name="Lanie J.A."/>
            <person name="Ng W.-L."/>
            <person name="Kazmierczak K.M."/>
            <person name="Andrzejewski T.M."/>
            <person name="Davidsen T.M."/>
            <person name="Wayne K.J."/>
            <person name="Tettelin H."/>
            <person name="Glass J.I."/>
            <person name="Rusch D."/>
            <person name="Podicherti R."/>
            <person name="Tsui H.-C.T."/>
            <person name="Winkler M.E."/>
        </authorList>
    </citation>
    <scope>NUCLEOTIDE SEQUENCE</scope>
</reference>
<proteinExistence type="predicted"/>
<dbReference type="AlphaFoldDB" id="A0A383F441"/>
<keyword evidence="2" id="KW-0238">DNA-binding</keyword>
<name>A0A383F441_9ZZZZ</name>
<dbReference type="Pfam" id="PF07729">
    <property type="entry name" value="FCD"/>
    <property type="match status" value="1"/>
</dbReference>
<sequence length="105" mass="12053">MSELALTKVLKVSRTPVHNAILQLIKDGLVKQDPNCRPVILGLASKDIHEIFEMRILLEGETAYLAAGRMSQKTLEKLMRLHEKTAEPKPRKKWLKGWVEYDAQF</sequence>
<evidence type="ECO:0000313" key="5">
    <source>
        <dbReference type="EMBL" id="SVE63897.1"/>
    </source>
</evidence>
<dbReference type="InterPro" id="IPR036388">
    <property type="entry name" value="WH-like_DNA-bd_sf"/>
</dbReference>
<accession>A0A383F441</accession>
<keyword evidence="3" id="KW-0804">Transcription</keyword>
<keyword evidence="1" id="KW-0805">Transcription regulation</keyword>
<dbReference type="InterPro" id="IPR011711">
    <property type="entry name" value="GntR_C"/>
</dbReference>
<dbReference type="GO" id="GO:0003677">
    <property type="term" value="F:DNA binding"/>
    <property type="evidence" value="ECO:0007669"/>
    <property type="project" value="UniProtKB-KW"/>
</dbReference>
<dbReference type="PANTHER" id="PTHR43537:SF5">
    <property type="entry name" value="UXU OPERON TRANSCRIPTIONAL REGULATOR"/>
    <property type="match status" value="1"/>
</dbReference>
<evidence type="ECO:0000256" key="2">
    <source>
        <dbReference type="ARBA" id="ARBA00023125"/>
    </source>
</evidence>
<protein>
    <recommendedName>
        <fullName evidence="4">GntR C-terminal domain-containing protein</fullName>
    </recommendedName>
</protein>
<evidence type="ECO:0000256" key="1">
    <source>
        <dbReference type="ARBA" id="ARBA00023015"/>
    </source>
</evidence>
<dbReference type="InterPro" id="IPR008920">
    <property type="entry name" value="TF_FadR/GntR_C"/>
</dbReference>